<comment type="cofactor">
    <cofactor evidence="2 12">
        <name>Mg(2+)</name>
        <dbReference type="ChEBI" id="CHEBI:18420"/>
    </cofactor>
</comment>
<dbReference type="Gene3D" id="3.40.50.1000">
    <property type="entry name" value="HAD superfamily/HAD-like"/>
    <property type="match status" value="1"/>
</dbReference>
<dbReference type="EMBL" id="JAACAK010000067">
    <property type="protein sequence ID" value="NIR75240.1"/>
    <property type="molecule type" value="Genomic_DNA"/>
</dbReference>
<keyword evidence="9 12" id="KW-0460">Magnesium</keyword>
<dbReference type="SUPFAM" id="SSF56784">
    <property type="entry name" value="HAD-like"/>
    <property type="match status" value="1"/>
</dbReference>
<dbReference type="FunFam" id="3.40.50.1000:FF:000029">
    <property type="entry name" value="3-deoxy-D-manno-octulosonate 8-phosphate phosphatase KdsC"/>
    <property type="match status" value="1"/>
</dbReference>
<feature type="binding site" evidence="12">
    <location>
        <position position="21"/>
    </location>
    <ligand>
        <name>Mg(2+)</name>
        <dbReference type="ChEBI" id="CHEBI:18420"/>
    </ligand>
</feature>
<dbReference type="InterPro" id="IPR050793">
    <property type="entry name" value="CMP-NeuNAc_synthase"/>
</dbReference>
<dbReference type="Proteomes" id="UP000702544">
    <property type="component" value="Unassembled WGS sequence"/>
</dbReference>
<comment type="caution">
    <text evidence="13">The sequence shown here is derived from an EMBL/GenBank/DDBJ whole genome shotgun (WGS) entry which is preliminary data.</text>
</comment>
<dbReference type="GO" id="GO:0009103">
    <property type="term" value="P:lipopolysaccharide biosynthetic process"/>
    <property type="evidence" value="ECO:0007669"/>
    <property type="project" value="UniProtKB-KW"/>
</dbReference>
<evidence type="ECO:0000313" key="14">
    <source>
        <dbReference type="Proteomes" id="UP000702544"/>
    </source>
</evidence>
<evidence type="ECO:0000256" key="3">
    <source>
        <dbReference type="ARBA" id="ARBA00005893"/>
    </source>
</evidence>
<dbReference type="SFLD" id="SFLDS00003">
    <property type="entry name" value="Haloacid_Dehalogenase"/>
    <property type="match status" value="1"/>
</dbReference>
<evidence type="ECO:0000256" key="6">
    <source>
        <dbReference type="ARBA" id="ARBA00020092"/>
    </source>
</evidence>
<evidence type="ECO:0000313" key="13">
    <source>
        <dbReference type="EMBL" id="NIR75240.1"/>
    </source>
</evidence>
<organism evidence="13 14">
    <name type="scientific">Candidatus Kutchimonas denitrificans</name>
    <dbReference type="NCBI Taxonomy" id="3056748"/>
    <lineage>
        <taxon>Bacteria</taxon>
        <taxon>Pseudomonadati</taxon>
        <taxon>Gemmatimonadota</taxon>
        <taxon>Gemmatimonadia</taxon>
        <taxon>Candidatus Palauibacterales</taxon>
        <taxon>Candidatus Palauibacteraceae</taxon>
        <taxon>Candidatus Kutchimonas</taxon>
    </lineage>
</organism>
<protein>
    <recommendedName>
        <fullName evidence="6">3-deoxy-D-manno-octulosonate 8-phosphate phosphatase KdsC</fullName>
        <ecNumber evidence="5">3.1.3.45</ecNumber>
    </recommendedName>
    <alternativeName>
        <fullName evidence="11">KDO 8-P phosphatase</fullName>
    </alternativeName>
</protein>
<dbReference type="SFLD" id="SFLDG01138">
    <property type="entry name" value="C1.6.2:_Deoxy-d-mannose-octulo"/>
    <property type="match status" value="1"/>
</dbReference>
<reference evidence="13 14" key="1">
    <citation type="submission" date="2020-01" db="EMBL/GenBank/DDBJ databases">
        <title>Genomes assembled from Gulf of Kutch pelagic sediment metagenomes.</title>
        <authorList>
            <person name="Chandrashekar M."/>
            <person name="Mahajan M.S."/>
            <person name="Dave K.J."/>
            <person name="Vatsa P."/>
            <person name="Nathani N.M."/>
        </authorList>
    </citation>
    <scope>NUCLEOTIDE SEQUENCE [LARGE SCALE GENOMIC DNA]</scope>
    <source>
        <strain evidence="13">KS3-K002</strain>
    </source>
</reference>
<feature type="binding site" evidence="12">
    <location>
        <position position="23"/>
    </location>
    <ligand>
        <name>substrate</name>
    </ligand>
</feature>
<evidence type="ECO:0000256" key="4">
    <source>
        <dbReference type="ARBA" id="ARBA00011881"/>
    </source>
</evidence>
<evidence type="ECO:0000256" key="5">
    <source>
        <dbReference type="ARBA" id="ARBA00013066"/>
    </source>
</evidence>
<dbReference type="GO" id="GO:0019143">
    <property type="term" value="F:3-deoxy-manno-octulosonate-8-phosphatase activity"/>
    <property type="evidence" value="ECO:0007669"/>
    <property type="project" value="UniProtKB-EC"/>
</dbReference>
<evidence type="ECO:0000256" key="7">
    <source>
        <dbReference type="ARBA" id="ARBA00022723"/>
    </source>
</evidence>
<dbReference type="EC" id="3.1.3.45" evidence="5"/>
<evidence type="ECO:0000256" key="11">
    <source>
        <dbReference type="ARBA" id="ARBA00031051"/>
    </source>
</evidence>
<dbReference type="PANTHER" id="PTHR21485:SF6">
    <property type="entry name" value="N-ACYLNEURAMINATE CYTIDYLYLTRANSFERASE-RELATED"/>
    <property type="match status" value="1"/>
</dbReference>
<evidence type="ECO:0000256" key="12">
    <source>
        <dbReference type="PIRSR" id="PIRSR006118-2"/>
    </source>
</evidence>
<comment type="similarity">
    <text evidence="3">Belongs to the KdsC family.</text>
</comment>
<proteinExistence type="inferred from homology"/>
<gene>
    <name evidence="13" type="ORF">GWO12_09025</name>
</gene>
<dbReference type="GO" id="GO:0008781">
    <property type="term" value="F:N-acylneuraminate cytidylyltransferase activity"/>
    <property type="evidence" value="ECO:0007669"/>
    <property type="project" value="TreeGrafter"/>
</dbReference>
<keyword evidence="8 13" id="KW-0378">Hydrolase</keyword>
<dbReference type="Pfam" id="PF08282">
    <property type="entry name" value="Hydrolase_3"/>
    <property type="match status" value="1"/>
</dbReference>
<dbReference type="NCBIfam" id="TIGR01670">
    <property type="entry name" value="KdsC-phosphatas"/>
    <property type="match status" value="1"/>
</dbReference>
<keyword evidence="10" id="KW-0448">Lipopolysaccharide biosynthesis</keyword>
<evidence type="ECO:0000256" key="1">
    <source>
        <dbReference type="ARBA" id="ARBA00000898"/>
    </source>
</evidence>
<evidence type="ECO:0000256" key="8">
    <source>
        <dbReference type="ARBA" id="ARBA00022801"/>
    </source>
</evidence>
<dbReference type="SFLD" id="SFLDG01136">
    <property type="entry name" value="C1.6:_Phosphoserine_Phosphatas"/>
    <property type="match status" value="1"/>
</dbReference>
<name>A0AAE5CC57_9BACT</name>
<keyword evidence="7 12" id="KW-0479">Metal-binding</keyword>
<dbReference type="InterPro" id="IPR023214">
    <property type="entry name" value="HAD_sf"/>
</dbReference>
<comment type="subunit">
    <text evidence="4">Homotetramer.</text>
</comment>
<dbReference type="GO" id="GO:0046872">
    <property type="term" value="F:metal ion binding"/>
    <property type="evidence" value="ECO:0007669"/>
    <property type="project" value="UniProtKB-KW"/>
</dbReference>
<dbReference type="PANTHER" id="PTHR21485">
    <property type="entry name" value="HAD SUPERFAMILY MEMBERS CMAS AND KDSC"/>
    <property type="match status" value="1"/>
</dbReference>
<dbReference type="AlphaFoldDB" id="A0AAE5CC57"/>
<sequence>MAERDAIPTETAAAVKLVVLDVDGVMTDGGIYYAAGPEGGTLELKRFEITDGLGIKLLQRAGIEVAFVTGRHSEIVEMRGRELGVREIHQDPAAKKLPIVRAILDRKALDWKAVAFVSDDLADMPVLKRCGLPVAVANAVPEVSAAAIWQTTRPGGSGAVREFAEALLRARGDWDTVVGSYLAEREVGADG</sequence>
<evidence type="ECO:0000256" key="9">
    <source>
        <dbReference type="ARBA" id="ARBA00022842"/>
    </source>
</evidence>
<dbReference type="InterPro" id="IPR010023">
    <property type="entry name" value="KdsC_fam"/>
</dbReference>
<accession>A0AAE5CC57</accession>
<feature type="binding site" evidence="12">
    <location>
        <position position="119"/>
    </location>
    <ligand>
        <name>Mg(2+)</name>
        <dbReference type="ChEBI" id="CHEBI:18420"/>
    </ligand>
</feature>
<dbReference type="PIRSF" id="PIRSF006118">
    <property type="entry name" value="KDO8-P_Ptase"/>
    <property type="match status" value="1"/>
</dbReference>
<evidence type="ECO:0000256" key="2">
    <source>
        <dbReference type="ARBA" id="ARBA00001946"/>
    </source>
</evidence>
<dbReference type="InterPro" id="IPR036412">
    <property type="entry name" value="HAD-like_sf"/>
</dbReference>
<comment type="catalytic activity">
    <reaction evidence="1">
        <text>3-deoxy-alpha-D-manno-2-octulosonate-8-phosphate + H2O = 3-deoxy-alpha-D-manno-oct-2-ulosonate + phosphate</text>
        <dbReference type="Rhea" id="RHEA:11500"/>
        <dbReference type="ChEBI" id="CHEBI:15377"/>
        <dbReference type="ChEBI" id="CHEBI:43474"/>
        <dbReference type="ChEBI" id="CHEBI:85985"/>
        <dbReference type="ChEBI" id="CHEBI:85986"/>
        <dbReference type="EC" id="3.1.3.45"/>
    </reaction>
</comment>
<evidence type="ECO:0000256" key="10">
    <source>
        <dbReference type="ARBA" id="ARBA00022985"/>
    </source>
</evidence>